<reference evidence="3" key="1">
    <citation type="submission" date="2015-07" db="EMBL/GenBank/DDBJ databases">
        <authorList>
            <consortium name="Consortium for Microbial Forensics and Genomics (microFORGE)"/>
            <person name="Knight B.M."/>
            <person name="Roberts D.P."/>
            <person name="Lin D."/>
            <person name="Hari K."/>
            <person name="Fletcher J."/>
            <person name="Melcher U."/>
            <person name="Blagden T."/>
            <person name="Winegar R.A."/>
        </authorList>
    </citation>
    <scope>NUCLEOTIDE SEQUENCE [LARGE SCALE GENOMIC DNA]</scope>
    <source>
        <strain evidence="3">DSM 23493</strain>
    </source>
</reference>
<dbReference type="GO" id="GO:0005524">
    <property type="term" value="F:ATP binding"/>
    <property type="evidence" value="ECO:0007669"/>
    <property type="project" value="InterPro"/>
</dbReference>
<comment type="caution">
    <text evidence="2">The sequence shown here is derived from an EMBL/GenBank/DDBJ whole genome shotgun (WGS) entry which is preliminary data.</text>
</comment>
<dbReference type="InterPro" id="IPR045269">
    <property type="entry name" value="Atg1-like"/>
</dbReference>
<dbReference type="GO" id="GO:0005737">
    <property type="term" value="C:cytoplasm"/>
    <property type="evidence" value="ECO:0007669"/>
    <property type="project" value="TreeGrafter"/>
</dbReference>
<keyword evidence="2" id="KW-0808">Transferase</keyword>
<evidence type="ECO:0000259" key="1">
    <source>
        <dbReference type="PROSITE" id="PS50011"/>
    </source>
</evidence>
<accession>A0A0K9FBE2</accession>
<dbReference type="AlphaFoldDB" id="A0A0K9FBE2"/>
<dbReference type="InterPro" id="IPR008271">
    <property type="entry name" value="Ser/Thr_kinase_AS"/>
</dbReference>
<name>A0A0K9FBE2_9BACI</name>
<dbReference type="InterPro" id="IPR011009">
    <property type="entry name" value="Kinase-like_dom_sf"/>
</dbReference>
<dbReference type="Proteomes" id="UP000037326">
    <property type="component" value="Unassembled WGS sequence"/>
</dbReference>
<dbReference type="CDD" id="cd14014">
    <property type="entry name" value="STKc_PknB_like"/>
    <property type="match status" value="1"/>
</dbReference>
<keyword evidence="2" id="KW-0723">Serine/threonine-protein kinase</keyword>
<sequence length="307" mass="35395">MQVIQVELSLPANSVLNDTYKIKEVIATSKLSFVYIAENINEGNQLIIKEFFPNDIALRDLDNKTVVNRLPSTKQKFEDLKAIFLNEALIMRQINHRNIVKYIDHFEENESIYIVMEYYEGTLLDQYLKDFPINDRDHLYASIFLPLIGALSYLHKKGILHRDIKPSNIMIDSEGNPYLLDFGSAIIYKTAENHQIFTSPGYSPLEQYSNVSKQGVYTDIYSLAATFYFSLTDIIPPDSSKRVIEDKIENVRKYNEKVSIILSRTIMWGLAVHAKKRCSSLKFMELAVAVGNIINRLKDYFKPDDSK</sequence>
<feature type="domain" description="Protein kinase" evidence="1">
    <location>
        <begin position="20"/>
        <end position="301"/>
    </location>
</feature>
<dbReference type="SUPFAM" id="SSF56112">
    <property type="entry name" value="Protein kinase-like (PK-like)"/>
    <property type="match status" value="1"/>
</dbReference>
<dbReference type="PANTHER" id="PTHR24348">
    <property type="entry name" value="SERINE/THREONINE-PROTEIN KINASE UNC-51-RELATED"/>
    <property type="match status" value="1"/>
</dbReference>
<dbReference type="PROSITE" id="PS00108">
    <property type="entry name" value="PROTEIN_KINASE_ST"/>
    <property type="match status" value="1"/>
</dbReference>
<gene>
    <name evidence="2" type="ORF">ACZ11_04080</name>
</gene>
<proteinExistence type="predicted"/>
<dbReference type="GeneID" id="96597491"/>
<dbReference type="PROSITE" id="PS50011">
    <property type="entry name" value="PROTEIN_KINASE_DOM"/>
    <property type="match status" value="1"/>
</dbReference>
<organism evidence="2 3">
    <name type="scientific">Lysinibacillus xylanilyticus</name>
    <dbReference type="NCBI Taxonomy" id="582475"/>
    <lineage>
        <taxon>Bacteria</taxon>
        <taxon>Bacillati</taxon>
        <taxon>Bacillota</taxon>
        <taxon>Bacilli</taxon>
        <taxon>Bacillales</taxon>
        <taxon>Bacillaceae</taxon>
        <taxon>Lysinibacillus</taxon>
    </lineage>
</organism>
<dbReference type="Gene3D" id="1.10.510.10">
    <property type="entry name" value="Transferase(Phosphotransferase) domain 1"/>
    <property type="match status" value="1"/>
</dbReference>
<dbReference type="RefSeq" id="WP_049664005.1">
    <property type="nucleotide sequence ID" value="NZ_LFXJ01000005.1"/>
</dbReference>
<protein>
    <submittedName>
        <fullName evidence="2">Serine/threonine protein kinase</fullName>
    </submittedName>
</protein>
<dbReference type="InterPro" id="IPR000719">
    <property type="entry name" value="Prot_kinase_dom"/>
</dbReference>
<keyword evidence="2" id="KW-0418">Kinase</keyword>
<dbReference type="Pfam" id="PF00069">
    <property type="entry name" value="Pkinase"/>
    <property type="match status" value="1"/>
</dbReference>
<dbReference type="OrthoDB" id="9788659at2"/>
<evidence type="ECO:0000313" key="3">
    <source>
        <dbReference type="Proteomes" id="UP000037326"/>
    </source>
</evidence>
<dbReference type="PATRIC" id="fig|582475.4.peg.224"/>
<dbReference type="SMART" id="SM00220">
    <property type="entry name" value="S_TKc"/>
    <property type="match status" value="1"/>
</dbReference>
<dbReference type="EMBL" id="LFXJ01000005">
    <property type="protein sequence ID" value="KMY31436.1"/>
    <property type="molecule type" value="Genomic_DNA"/>
</dbReference>
<dbReference type="GO" id="GO:0004674">
    <property type="term" value="F:protein serine/threonine kinase activity"/>
    <property type="evidence" value="ECO:0007669"/>
    <property type="project" value="UniProtKB-KW"/>
</dbReference>
<evidence type="ECO:0000313" key="2">
    <source>
        <dbReference type="EMBL" id="KMY31436.1"/>
    </source>
</evidence>